<evidence type="ECO:0000313" key="1">
    <source>
        <dbReference type="EMBL" id="KKK95684.1"/>
    </source>
</evidence>
<dbReference type="InterPro" id="IPR024078">
    <property type="entry name" value="LmbE-like_dom_sf"/>
</dbReference>
<dbReference type="InterPro" id="IPR003737">
    <property type="entry name" value="GlcNAc_PI_deacetylase-related"/>
</dbReference>
<reference evidence="1" key="1">
    <citation type="journal article" date="2015" name="Nature">
        <title>Complex archaea that bridge the gap between prokaryotes and eukaryotes.</title>
        <authorList>
            <person name="Spang A."/>
            <person name="Saw J.H."/>
            <person name="Jorgensen S.L."/>
            <person name="Zaremba-Niedzwiedzka K."/>
            <person name="Martijn J."/>
            <person name="Lind A.E."/>
            <person name="van Eijk R."/>
            <person name="Schleper C."/>
            <person name="Guy L."/>
            <person name="Ettema T.J."/>
        </authorList>
    </citation>
    <scope>NUCLEOTIDE SEQUENCE</scope>
</reference>
<organism evidence="1">
    <name type="scientific">marine sediment metagenome</name>
    <dbReference type="NCBI Taxonomy" id="412755"/>
    <lineage>
        <taxon>unclassified sequences</taxon>
        <taxon>metagenomes</taxon>
        <taxon>ecological metagenomes</taxon>
    </lineage>
</organism>
<evidence type="ECO:0008006" key="2">
    <source>
        <dbReference type="Google" id="ProtNLM"/>
    </source>
</evidence>
<dbReference type="PANTHER" id="PTHR12993">
    <property type="entry name" value="N-ACETYLGLUCOSAMINYL-PHOSPHATIDYLINOSITOL DE-N-ACETYLASE-RELATED"/>
    <property type="match status" value="1"/>
</dbReference>
<dbReference type="SUPFAM" id="SSF102588">
    <property type="entry name" value="LmbE-like"/>
    <property type="match status" value="1"/>
</dbReference>
<sequence length="201" mass="22385">MGNKILVVAAHPDDEILGCGGTMAKFAQQGDQVYTLILGRGVAARGHDCHEAKKQIEALNACMEAANKAVGAKEVFGFDFPDNSFDTVALLDIVKVVDEIKGKVKPDVVLTHYCNDLNIDHRLTYEAVLTATRPMVGESVREIYSFEVMSSTEWKYPLTFSPDTFFDVSETIKTKLQALEHYKSEMREFPHPRSLDAVELN</sequence>
<dbReference type="EMBL" id="LAZR01046803">
    <property type="protein sequence ID" value="KKK95684.1"/>
    <property type="molecule type" value="Genomic_DNA"/>
</dbReference>
<dbReference type="AlphaFoldDB" id="A0A0F9BZ88"/>
<accession>A0A0F9BZ88</accession>
<dbReference type="GO" id="GO:0016811">
    <property type="term" value="F:hydrolase activity, acting on carbon-nitrogen (but not peptide) bonds, in linear amides"/>
    <property type="evidence" value="ECO:0007669"/>
    <property type="project" value="TreeGrafter"/>
</dbReference>
<dbReference type="Pfam" id="PF02585">
    <property type="entry name" value="PIG-L"/>
    <property type="match status" value="1"/>
</dbReference>
<proteinExistence type="predicted"/>
<protein>
    <recommendedName>
        <fullName evidence="2">GlcNAc-PI de-N-acetylase</fullName>
    </recommendedName>
</protein>
<gene>
    <name evidence="1" type="ORF">LCGC14_2670320</name>
</gene>
<comment type="caution">
    <text evidence="1">The sequence shown here is derived from an EMBL/GenBank/DDBJ whole genome shotgun (WGS) entry which is preliminary data.</text>
</comment>
<dbReference type="Gene3D" id="3.40.50.10320">
    <property type="entry name" value="LmbE-like"/>
    <property type="match status" value="1"/>
</dbReference>
<feature type="non-terminal residue" evidence="1">
    <location>
        <position position="201"/>
    </location>
</feature>
<name>A0A0F9BZ88_9ZZZZ</name>
<dbReference type="PANTHER" id="PTHR12993:SF11">
    <property type="entry name" value="N-ACETYLGLUCOSAMINYL-PHOSPHATIDYLINOSITOL DE-N-ACETYLASE"/>
    <property type="match status" value="1"/>
</dbReference>